<evidence type="ECO:0000313" key="8">
    <source>
        <dbReference type="EMBL" id="RDV01686.1"/>
    </source>
</evidence>
<feature type="transmembrane region" description="Helical" evidence="6">
    <location>
        <begin position="97"/>
        <end position="121"/>
    </location>
</feature>
<dbReference type="Pfam" id="PF00482">
    <property type="entry name" value="T2SSF"/>
    <property type="match status" value="1"/>
</dbReference>
<keyword evidence="5 6" id="KW-0472">Membrane</keyword>
<feature type="domain" description="Type II secretion system protein GspF" evidence="7">
    <location>
        <begin position="166"/>
        <end position="290"/>
    </location>
</feature>
<dbReference type="Proteomes" id="UP000263833">
    <property type="component" value="Unassembled WGS sequence"/>
</dbReference>
<dbReference type="GO" id="GO:0005886">
    <property type="term" value="C:plasma membrane"/>
    <property type="evidence" value="ECO:0007669"/>
    <property type="project" value="UniProtKB-SubCell"/>
</dbReference>
<keyword evidence="4 6" id="KW-1133">Transmembrane helix</keyword>
<feature type="transmembrane region" description="Helical" evidence="6">
    <location>
        <begin position="274"/>
        <end position="293"/>
    </location>
</feature>
<accession>A0A371B263</accession>
<dbReference type="EMBL" id="QRGP01000003">
    <property type="protein sequence ID" value="RDV01686.1"/>
    <property type="molecule type" value="Genomic_DNA"/>
</dbReference>
<protein>
    <submittedName>
        <fullName evidence="8">Secretion system protein</fullName>
    </submittedName>
</protein>
<evidence type="ECO:0000256" key="5">
    <source>
        <dbReference type="ARBA" id="ARBA00023136"/>
    </source>
</evidence>
<sequence>MDPVVLRVLALIVIFAAVFLVSERVLAMSRQRHKGSRAINKRLKMIEGGLDREIVTSRLRKSAPNSFADMSGLIGRAGRAVERSVIASGIPLPPHQIILGMMIATTAAIGLILLGAGLVGYSIGFGTIQLAIALGLCFGTGIPLIVLSHMASKRMKRMQEQFPVALDIFVRGLRSGHPISSALDLLTKEMEDPLGTEFGLVVDEVAYGADLRDALQNMADRWGIDDIQMFVVSLSVQNETGGNLAEILSNLSGVIRERHSMYMKVRALSSEGRMTALILTALPILAFSALFLTNPAFYMDVAQDPIFPIGFIGLIVLYLIGFVTIRRMIDLKV</sequence>
<feature type="transmembrane region" description="Helical" evidence="6">
    <location>
        <begin position="6"/>
        <end position="27"/>
    </location>
</feature>
<gene>
    <name evidence="8" type="ORF">DXH95_15505</name>
</gene>
<keyword evidence="3 6" id="KW-0812">Transmembrane</keyword>
<dbReference type="PANTHER" id="PTHR35007">
    <property type="entry name" value="INTEGRAL MEMBRANE PROTEIN-RELATED"/>
    <property type="match status" value="1"/>
</dbReference>
<evidence type="ECO:0000259" key="7">
    <source>
        <dbReference type="Pfam" id="PF00482"/>
    </source>
</evidence>
<dbReference type="RefSeq" id="WP_115550464.1">
    <property type="nucleotide sequence ID" value="NZ_QRGP01000003.1"/>
</dbReference>
<organism evidence="8 9">
    <name type="scientific">Sphingorhabdus pulchriflava</name>
    <dbReference type="NCBI Taxonomy" id="2292257"/>
    <lineage>
        <taxon>Bacteria</taxon>
        <taxon>Pseudomonadati</taxon>
        <taxon>Pseudomonadota</taxon>
        <taxon>Alphaproteobacteria</taxon>
        <taxon>Sphingomonadales</taxon>
        <taxon>Sphingomonadaceae</taxon>
        <taxon>Sphingorhabdus</taxon>
    </lineage>
</organism>
<keyword evidence="9" id="KW-1185">Reference proteome</keyword>
<dbReference type="InterPro" id="IPR018076">
    <property type="entry name" value="T2SS_GspF_dom"/>
</dbReference>
<evidence type="ECO:0000256" key="4">
    <source>
        <dbReference type="ARBA" id="ARBA00022989"/>
    </source>
</evidence>
<reference evidence="9" key="1">
    <citation type="submission" date="2018-08" db="EMBL/GenBank/DDBJ databases">
        <authorList>
            <person name="Kim S.-J."/>
            <person name="Jung G.-Y."/>
        </authorList>
    </citation>
    <scope>NUCLEOTIDE SEQUENCE [LARGE SCALE GENOMIC DNA]</scope>
    <source>
        <strain evidence="9">GY_G</strain>
    </source>
</reference>
<dbReference type="PANTHER" id="PTHR35007:SF1">
    <property type="entry name" value="PILUS ASSEMBLY PROTEIN"/>
    <property type="match status" value="1"/>
</dbReference>
<evidence type="ECO:0000256" key="6">
    <source>
        <dbReference type="SAM" id="Phobius"/>
    </source>
</evidence>
<proteinExistence type="predicted"/>
<name>A0A371B263_9SPHN</name>
<dbReference type="OrthoDB" id="9803381at2"/>
<dbReference type="InterPro" id="IPR042094">
    <property type="entry name" value="T2SS_GspF_sf"/>
</dbReference>
<feature type="transmembrane region" description="Helical" evidence="6">
    <location>
        <begin position="127"/>
        <end position="147"/>
    </location>
</feature>
<evidence type="ECO:0000256" key="1">
    <source>
        <dbReference type="ARBA" id="ARBA00004651"/>
    </source>
</evidence>
<evidence type="ECO:0000256" key="3">
    <source>
        <dbReference type="ARBA" id="ARBA00022692"/>
    </source>
</evidence>
<comment type="subcellular location">
    <subcellularLocation>
        <location evidence="1">Cell membrane</location>
        <topology evidence="1">Multi-pass membrane protein</topology>
    </subcellularLocation>
</comment>
<feature type="transmembrane region" description="Helical" evidence="6">
    <location>
        <begin position="305"/>
        <end position="325"/>
    </location>
</feature>
<dbReference type="Gene3D" id="1.20.81.30">
    <property type="entry name" value="Type II secretion system (T2SS), domain F"/>
    <property type="match status" value="1"/>
</dbReference>
<evidence type="ECO:0000313" key="9">
    <source>
        <dbReference type="Proteomes" id="UP000263833"/>
    </source>
</evidence>
<comment type="caution">
    <text evidence="8">The sequence shown here is derived from an EMBL/GenBank/DDBJ whole genome shotgun (WGS) entry which is preliminary data.</text>
</comment>
<keyword evidence="2" id="KW-1003">Cell membrane</keyword>
<dbReference type="AlphaFoldDB" id="A0A371B263"/>
<evidence type="ECO:0000256" key="2">
    <source>
        <dbReference type="ARBA" id="ARBA00022475"/>
    </source>
</evidence>